<dbReference type="EMBL" id="CM027689">
    <property type="protein sequence ID" value="KAG0515884.1"/>
    <property type="molecule type" value="Genomic_DNA"/>
</dbReference>
<proteinExistence type="predicted"/>
<evidence type="ECO:0000256" key="1">
    <source>
        <dbReference type="SAM" id="MobiDB-lite"/>
    </source>
</evidence>
<feature type="compositionally biased region" description="Polar residues" evidence="1">
    <location>
        <begin position="201"/>
        <end position="213"/>
    </location>
</feature>
<name>A0A921Q596_SORBI</name>
<comment type="caution">
    <text evidence="2">The sequence shown here is derived from an EMBL/GenBank/DDBJ whole genome shotgun (WGS) entry which is preliminary data.</text>
</comment>
<sequence length="213" mass="22009">MALWVPHVPVFFFPHRPLPHVAECPARSPLVPTQQSSSMEVERPHPPSGGARPRRSGLARGGGALPRQSGLARSAEGSPRWSGLARGGGARPRRSGLARGGGARPGGTASPVAEGSPRWNGLARGRGARPLGVPRAGACGRQSPRGSRPCSRPAELARLAPVLAAGGARAACSWRGGGRRLADSAAKVVEPRAARRRGSPTAASLTQSVHRCR</sequence>
<evidence type="ECO:0000313" key="2">
    <source>
        <dbReference type="EMBL" id="KAG0515884.1"/>
    </source>
</evidence>
<reference evidence="2" key="2">
    <citation type="submission" date="2020-10" db="EMBL/GenBank/DDBJ databases">
        <authorList>
            <person name="Cooper E.A."/>
            <person name="Brenton Z.W."/>
            <person name="Flinn B.S."/>
            <person name="Jenkins J."/>
            <person name="Shu S."/>
            <person name="Flowers D."/>
            <person name="Luo F."/>
            <person name="Wang Y."/>
            <person name="Xia P."/>
            <person name="Barry K."/>
            <person name="Daum C."/>
            <person name="Lipzen A."/>
            <person name="Yoshinaga Y."/>
            <person name="Schmutz J."/>
            <person name="Saski C."/>
            <person name="Vermerris W."/>
            <person name="Kresovich S."/>
        </authorList>
    </citation>
    <scope>NUCLEOTIDE SEQUENCE</scope>
</reference>
<dbReference type="AlphaFoldDB" id="A0A921Q596"/>
<feature type="compositionally biased region" description="Low complexity" evidence="1">
    <location>
        <begin position="121"/>
        <end position="138"/>
    </location>
</feature>
<gene>
    <name evidence="2" type="ORF">BDA96_10G315400</name>
</gene>
<organism evidence="2 3">
    <name type="scientific">Sorghum bicolor</name>
    <name type="common">Sorghum</name>
    <name type="synonym">Sorghum vulgare</name>
    <dbReference type="NCBI Taxonomy" id="4558"/>
    <lineage>
        <taxon>Eukaryota</taxon>
        <taxon>Viridiplantae</taxon>
        <taxon>Streptophyta</taxon>
        <taxon>Embryophyta</taxon>
        <taxon>Tracheophyta</taxon>
        <taxon>Spermatophyta</taxon>
        <taxon>Magnoliopsida</taxon>
        <taxon>Liliopsida</taxon>
        <taxon>Poales</taxon>
        <taxon>Poaceae</taxon>
        <taxon>PACMAD clade</taxon>
        <taxon>Panicoideae</taxon>
        <taxon>Andropogonodae</taxon>
        <taxon>Andropogoneae</taxon>
        <taxon>Sorghinae</taxon>
        <taxon>Sorghum</taxon>
    </lineage>
</organism>
<feature type="region of interest" description="Disordered" evidence="1">
    <location>
        <begin position="28"/>
        <end position="152"/>
    </location>
</feature>
<reference evidence="2" key="1">
    <citation type="journal article" date="2019" name="BMC Genomics">
        <title>A new reference genome for Sorghum bicolor reveals high levels of sequence similarity between sweet and grain genotypes: implications for the genetics of sugar metabolism.</title>
        <authorList>
            <person name="Cooper E.A."/>
            <person name="Brenton Z.W."/>
            <person name="Flinn B.S."/>
            <person name="Jenkins J."/>
            <person name="Shu S."/>
            <person name="Flowers D."/>
            <person name="Luo F."/>
            <person name="Wang Y."/>
            <person name="Xia P."/>
            <person name="Barry K."/>
            <person name="Daum C."/>
            <person name="Lipzen A."/>
            <person name="Yoshinaga Y."/>
            <person name="Schmutz J."/>
            <person name="Saski C."/>
            <person name="Vermerris W."/>
            <person name="Kresovich S."/>
        </authorList>
    </citation>
    <scope>NUCLEOTIDE SEQUENCE</scope>
</reference>
<dbReference type="Proteomes" id="UP000807115">
    <property type="component" value="Chromosome 10"/>
</dbReference>
<evidence type="ECO:0000313" key="3">
    <source>
        <dbReference type="Proteomes" id="UP000807115"/>
    </source>
</evidence>
<feature type="region of interest" description="Disordered" evidence="1">
    <location>
        <begin position="185"/>
        <end position="213"/>
    </location>
</feature>
<protein>
    <submittedName>
        <fullName evidence="2">Uncharacterized protein</fullName>
    </submittedName>
</protein>
<accession>A0A921Q596</accession>